<dbReference type="Pfam" id="PF04672">
    <property type="entry name" value="Methyltransf_19"/>
    <property type="match status" value="1"/>
</dbReference>
<dbReference type="CDD" id="cd02440">
    <property type="entry name" value="AdoMet_MTases"/>
    <property type="match status" value="1"/>
</dbReference>
<comment type="caution">
    <text evidence="1">The sequence shown here is derived from an EMBL/GenBank/DDBJ whole genome shotgun (WGS) entry which is preliminary data.</text>
</comment>
<name>A0A6H9YU88_9ACTN</name>
<dbReference type="OrthoDB" id="3467661at2"/>
<accession>A0A6H9YU88</accession>
<dbReference type="Proteomes" id="UP000468735">
    <property type="component" value="Unassembled WGS sequence"/>
</dbReference>
<dbReference type="GO" id="GO:0032259">
    <property type="term" value="P:methylation"/>
    <property type="evidence" value="ECO:0007669"/>
    <property type="project" value="UniProtKB-KW"/>
</dbReference>
<dbReference type="PIRSF" id="PIRSF017393">
    <property type="entry name" value="MTase_SAV2177"/>
    <property type="match status" value="1"/>
</dbReference>
<dbReference type="AlphaFoldDB" id="A0A6H9YU88"/>
<keyword evidence="2" id="KW-1185">Reference proteome</keyword>
<dbReference type="EMBL" id="WBMT01000010">
    <property type="protein sequence ID" value="KAB2347074.1"/>
    <property type="molecule type" value="Genomic_DNA"/>
</dbReference>
<gene>
    <name evidence="1" type="ORF">F8566_22860</name>
</gene>
<keyword evidence="1" id="KW-0808">Transferase</keyword>
<dbReference type="GO" id="GO:0008168">
    <property type="term" value="F:methyltransferase activity"/>
    <property type="evidence" value="ECO:0007669"/>
    <property type="project" value="UniProtKB-KW"/>
</dbReference>
<dbReference type="Gene3D" id="3.40.50.150">
    <property type="entry name" value="Vaccinia Virus protein VP39"/>
    <property type="match status" value="1"/>
</dbReference>
<proteinExistence type="predicted"/>
<protein>
    <submittedName>
        <fullName evidence="1">SAM-dependent methyltransferase</fullName>
    </submittedName>
</protein>
<evidence type="ECO:0000313" key="2">
    <source>
        <dbReference type="Proteomes" id="UP000468735"/>
    </source>
</evidence>
<evidence type="ECO:0000313" key="1">
    <source>
        <dbReference type="EMBL" id="KAB2347074.1"/>
    </source>
</evidence>
<reference evidence="1 2" key="1">
    <citation type="submission" date="2019-09" db="EMBL/GenBank/DDBJ databases">
        <title>Actinomadura physcomitrii sp. nov., a novel actinomycete isolated from moss [Physcomitrium sphaericum (Ludw) Fuernr].</title>
        <authorList>
            <person name="Zhuang X."/>
            <person name="Liu C."/>
        </authorList>
    </citation>
    <scope>NUCLEOTIDE SEQUENCE [LARGE SCALE GENOMIC DNA]</scope>
    <source>
        <strain evidence="1 2">HMC1</strain>
    </source>
</reference>
<sequence length="270" mass="28617">MVTAAGPGWTPASGGTDLASPARMYDYLLGGKDNYAADRDLTRRLLEIQPQMAVAARENRAFLTRAVDVLAERGIRQFLDLGCGLPTRENVHQIAARRRPGARVVYVDHDPIVLAHARALLTDDGNVAIVQSDLRKRDELLGDVDASGSLDWAEPVAVLLTAVLHFVADADDPAGILAGLRAELAPGSALVISHATAGTAAEAARAAELYATACVTPLALRGRDEIAEFFGDFELLEPGLVFTAEWQPQGGTPSPAPTRGQLLAGVGLRR</sequence>
<organism evidence="1 2">
    <name type="scientific">Actinomadura rudentiformis</name>
    <dbReference type="NCBI Taxonomy" id="359158"/>
    <lineage>
        <taxon>Bacteria</taxon>
        <taxon>Bacillati</taxon>
        <taxon>Actinomycetota</taxon>
        <taxon>Actinomycetes</taxon>
        <taxon>Streptosporangiales</taxon>
        <taxon>Thermomonosporaceae</taxon>
        <taxon>Actinomadura</taxon>
    </lineage>
</organism>
<keyword evidence="1" id="KW-0489">Methyltransferase</keyword>
<dbReference type="SUPFAM" id="SSF53335">
    <property type="entry name" value="S-adenosyl-L-methionine-dependent methyltransferases"/>
    <property type="match status" value="1"/>
</dbReference>
<dbReference type="InterPro" id="IPR006764">
    <property type="entry name" value="SAM_dep_MeTrfase_SAV2177_type"/>
</dbReference>
<dbReference type="InterPro" id="IPR029063">
    <property type="entry name" value="SAM-dependent_MTases_sf"/>
</dbReference>